<dbReference type="InterPro" id="IPR006671">
    <property type="entry name" value="Cyclin_N"/>
</dbReference>
<keyword evidence="3 5" id="KW-0195">Cyclin</keyword>
<dbReference type="InterPro" id="IPR004367">
    <property type="entry name" value="Cyclin_C-dom"/>
</dbReference>
<dbReference type="Gene3D" id="1.10.472.10">
    <property type="entry name" value="Cyclin-like"/>
    <property type="match status" value="2"/>
</dbReference>
<organism evidence="8 9">
    <name type="scientific">Nelumbo nucifera</name>
    <name type="common">Sacred lotus</name>
    <dbReference type="NCBI Taxonomy" id="4432"/>
    <lineage>
        <taxon>Eukaryota</taxon>
        <taxon>Viridiplantae</taxon>
        <taxon>Streptophyta</taxon>
        <taxon>Embryophyta</taxon>
        <taxon>Tracheophyta</taxon>
        <taxon>Spermatophyta</taxon>
        <taxon>Magnoliopsida</taxon>
        <taxon>Proteales</taxon>
        <taxon>Nelumbonaceae</taxon>
        <taxon>Nelumbo</taxon>
    </lineage>
</organism>
<evidence type="ECO:0000256" key="1">
    <source>
        <dbReference type="ARBA" id="ARBA00009065"/>
    </source>
</evidence>
<dbReference type="Pfam" id="PF00134">
    <property type="entry name" value="Cyclin_N"/>
    <property type="match status" value="1"/>
</dbReference>
<comment type="caution">
    <text evidence="8">The sequence shown here is derived from an EMBL/GenBank/DDBJ whole genome shotgun (WGS) entry which is preliminary data.</text>
</comment>
<keyword evidence="2" id="KW-0132">Cell division</keyword>
<comment type="similarity">
    <text evidence="1">Belongs to the cyclin family. Cyclin D subfamily.</text>
</comment>
<protein>
    <recommendedName>
        <fullName evidence="10">Cyclin-D6-1</fullName>
    </recommendedName>
</protein>
<evidence type="ECO:0000313" key="8">
    <source>
        <dbReference type="EMBL" id="DAD20736.1"/>
    </source>
</evidence>
<evidence type="ECO:0000256" key="4">
    <source>
        <dbReference type="ARBA" id="ARBA00023306"/>
    </source>
</evidence>
<evidence type="ECO:0000259" key="7">
    <source>
        <dbReference type="SMART" id="SM01332"/>
    </source>
</evidence>
<keyword evidence="4" id="KW-0131">Cell cycle</keyword>
<dbReference type="Pfam" id="PF02984">
    <property type="entry name" value="Cyclin_C"/>
    <property type="match status" value="1"/>
</dbReference>
<evidence type="ECO:0000256" key="3">
    <source>
        <dbReference type="ARBA" id="ARBA00023127"/>
    </source>
</evidence>
<dbReference type="SUPFAM" id="SSF47954">
    <property type="entry name" value="Cyclin-like"/>
    <property type="match status" value="2"/>
</dbReference>
<dbReference type="Proteomes" id="UP000607653">
    <property type="component" value="Unassembled WGS sequence"/>
</dbReference>
<accession>A0A822XP98</accession>
<dbReference type="InterPro" id="IPR036915">
    <property type="entry name" value="Cyclin-like_sf"/>
</dbReference>
<dbReference type="AlphaFoldDB" id="A0A822XP98"/>
<dbReference type="InterPro" id="IPR013763">
    <property type="entry name" value="Cyclin-like_dom"/>
</dbReference>
<dbReference type="InterPro" id="IPR039361">
    <property type="entry name" value="Cyclin"/>
</dbReference>
<reference evidence="8 9" key="1">
    <citation type="journal article" date="2020" name="Mol. Biol. Evol.">
        <title>Distinct Expression and Methylation Patterns for Genes with Different Fates following a Single Whole-Genome Duplication in Flowering Plants.</title>
        <authorList>
            <person name="Shi T."/>
            <person name="Rahmani R.S."/>
            <person name="Gugger P.F."/>
            <person name="Wang M."/>
            <person name="Li H."/>
            <person name="Zhang Y."/>
            <person name="Li Z."/>
            <person name="Wang Q."/>
            <person name="Van de Peer Y."/>
            <person name="Marchal K."/>
            <person name="Chen J."/>
        </authorList>
    </citation>
    <scope>NUCLEOTIDE SEQUENCE [LARGE SCALE GENOMIC DNA]</scope>
    <source>
        <tissue evidence="8">Leaf</tissue>
    </source>
</reference>
<sequence>MDEFDLENPLTSLEEHQADTIPALFAAESDHMPCENYFRSFKTRDFDISVRREIISLILQDIFLLFFQAQFSSNFDPFITYLAINYLDRFISGQGMPKGKPWILRLVAMSCLSLAAKMKKTEFSLTDFQREEGFIFDTQTIQRMELLILGALKWRMRSITPFSFICYFLSLFKIKEPPLIHDLKTRATEIIFKAQNEIKLLEFKPSIVAAAAVLSASHEFFPLQFPCFKKEISSCVYVNKENLFDCCRMMQDIVIDGYESVFDMVSSSDTPVNVLDQYYSSSESEKTGSSISIATPTIKTAERDIKRRKLSDFCNDNAFQLSQIQQC</sequence>
<proteinExistence type="inferred from homology"/>
<dbReference type="FunFam" id="1.10.472.10:FF:000060">
    <property type="entry name" value="D6-type cyclin"/>
    <property type="match status" value="1"/>
</dbReference>
<dbReference type="EMBL" id="DUZY01000001">
    <property type="protein sequence ID" value="DAD20736.1"/>
    <property type="molecule type" value="Genomic_DNA"/>
</dbReference>
<feature type="domain" description="Cyclin C-terminal" evidence="7">
    <location>
        <begin position="159"/>
        <end position="287"/>
    </location>
</feature>
<evidence type="ECO:0000256" key="5">
    <source>
        <dbReference type="RuleBase" id="RU000383"/>
    </source>
</evidence>
<name>A0A822XP98_NELNU</name>
<dbReference type="CDD" id="cd20544">
    <property type="entry name" value="CYCLIN_AtCycD-like_rpt2"/>
    <property type="match status" value="1"/>
</dbReference>
<dbReference type="GO" id="GO:0051301">
    <property type="term" value="P:cell division"/>
    <property type="evidence" value="ECO:0007669"/>
    <property type="project" value="UniProtKB-KW"/>
</dbReference>
<evidence type="ECO:0000259" key="6">
    <source>
        <dbReference type="SMART" id="SM00385"/>
    </source>
</evidence>
<evidence type="ECO:0008006" key="10">
    <source>
        <dbReference type="Google" id="ProtNLM"/>
    </source>
</evidence>
<dbReference type="SMART" id="SM00385">
    <property type="entry name" value="CYCLIN"/>
    <property type="match status" value="1"/>
</dbReference>
<dbReference type="PANTHER" id="PTHR10177">
    <property type="entry name" value="CYCLINS"/>
    <property type="match status" value="1"/>
</dbReference>
<evidence type="ECO:0000313" key="9">
    <source>
        <dbReference type="Proteomes" id="UP000607653"/>
    </source>
</evidence>
<gene>
    <name evidence="8" type="ORF">HUJ06_022199</name>
</gene>
<feature type="domain" description="Cyclin-like" evidence="6">
    <location>
        <begin position="64"/>
        <end position="150"/>
    </location>
</feature>
<dbReference type="SMART" id="SM01332">
    <property type="entry name" value="Cyclin_C"/>
    <property type="match status" value="1"/>
</dbReference>
<keyword evidence="9" id="KW-1185">Reference proteome</keyword>
<evidence type="ECO:0000256" key="2">
    <source>
        <dbReference type="ARBA" id="ARBA00022618"/>
    </source>
</evidence>
<dbReference type="FunFam" id="1.10.472.10:FF:000040">
    <property type="entry name" value="D6-type cyclin"/>
    <property type="match status" value="1"/>
</dbReference>